<comment type="caution">
    <text evidence="1">The sequence shown here is derived from an EMBL/GenBank/DDBJ whole genome shotgun (WGS) entry which is preliminary data.</text>
</comment>
<accession>A0ACC0UDX8</accession>
<dbReference type="Proteomes" id="UP001207468">
    <property type="component" value="Unassembled WGS sequence"/>
</dbReference>
<keyword evidence="2" id="KW-1185">Reference proteome</keyword>
<evidence type="ECO:0000313" key="1">
    <source>
        <dbReference type="EMBL" id="KAI9509307.1"/>
    </source>
</evidence>
<proteinExistence type="predicted"/>
<dbReference type="EMBL" id="JAGFNK010000067">
    <property type="protein sequence ID" value="KAI9509307.1"/>
    <property type="molecule type" value="Genomic_DNA"/>
</dbReference>
<evidence type="ECO:0000313" key="2">
    <source>
        <dbReference type="Proteomes" id="UP001207468"/>
    </source>
</evidence>
<sequence length="358" mass="38301">MSKSTRKSVVVIGGGASGATITRVLSAKLNPNTTTLTLVTARPFAVHLPGAIRMTTTAEGKLEESVLIPYDSLLVNNNGTIKVGRVTAIEPAKESNAGGSVVLSTGERIQYHILVLAPGSEWSGPLALPDDRAAVLEHIRSWRRKFENASGIILAGGGAVGCEYAGEVKDAYPRKKVTIVHSDSQLLNAAYPNKYRKLVEKDVTARGVNIVFNDYLDGDLVVPTYGSRPGTGFVKSLGSSVLTPRGLIKVEPTLQVKSHPNIYAIGDVIDWEEQKQAAKAPKHAQIAAANIIAQLSGGTPKKTYTGQPELIIITNGKKYGISYVGMLWGITLGNWFSSMMKGKELMVSMTRKGYGLAK</sequence>
<protein>
    <submittedName>
        <fullName evidence="1">FAD/NAD-P-binding domain-containing protein</fullName>
    </submittedName>
</protein>
<gene>
    <name evidence="1" type="ORF">F5148DRAFT_1298923</name>
</gene>
<organism evidence="1 2">
    <name type="scientific">Russula earlei</name>
    <dbReference type="NCBI Taxonomy" id="71964"/>
    <lineage>
        <taxon>Eukaryota</taxon>
        <taxon>Fungi</taxon>
        <taxon>Dikarya</taxon>
        <taxon>Basidiomycota</taxon>
        <taxon>Agaricomycotina</taxon>
        <taxon>Agaricomycetes</taxon>
        <taxon>Russulales</taxon>
        <taxon>Russulaceae</taxon>
        <taxon>Russula</taxon>
    </lineage>
</organism>
<reference evidence="1" key="1">
    <citation type="submission" date="2021-03" db="EMBL/GenBank/DDBJ databases">
        <title>Evolutionary priming and transition to the ectomycorrhizal habit in an iconic lineage of mushroom-forming fungi: is preadaptation a requirement?</title>
        <authorList>
            <consortium name="DOE Joint Genome Institute"/>
            <person name="Looney B.P."/>
            <person name="Miyauchi S."/>
            <person name="Morin E."/>
            <person name="Drula E."/>
            <person name="Courty P.E."/>
            <person name="Chicoki N."/>
            <person name="Fauchery L."/>
            <person name="Kohler A."/>
            <person name="Kuo A."/>
            <person name="LaButti K."/>
            <person name="Pangilinan J."/>
            <person name="Lipzen A."/>
            <person name="Riley R."/>
            <person name="Andreopoulos W."/>
            <person name="He G."/>
            <person name="Johnson J."/>
            <person name="Barry K.W."/>
            <person name="Grigoriev I.V."/>
            <person name="Nagy L."/>
            <person name="Hibbett D."/>
            <person name="Henrissat B."/>
            <person name="Matheny P.B."/>
            <person name="Labbe J."/>
            <person name="Martin A.F."/>
        </authorList>
    </citation>
    <scope>NUCLEOTIDE SEQUENCE</scope>
    <source>
        <strain evidence="1">BPL698</strain>
    </source>
</reference>
<name>A0ACC0UDX8_9AGAM</name>